<reference evidence="2" key="1">
    <citation type="submission" date="2021-06" db="EMBL/GenBank/DDBJ databases">
        <title>Parelaphostrongylus tenuis whole genome reference sequence.</title>
        <authorList>
            <person name="Garwood T.J."/>
            <person name="Larsen P.A."/>
            <person name="Fountain-Jones N.M."/>
            <person name="Garbe J.R."/>
            <person name="Macchietto M.G."/>
            <person name="Kania S.A."/>
            <person name="Gerhold R.W."/>
            <person name="Richards J.E."/>
            <person name="Wolf T.M."/>
        </authorList>
    </citation>
    <scope>NUCLEOTIDE SEQUENCE</scope>
    <source>
        <strain evidence="2">MNPRO001-30</strain>
        <tissue evidence="2">Meninges</tissue>
    </source>
</reference>
<dbReference type="Proteomes" id="UP001196413">
    <property type="component" value="Unassembled WGS sequence"/>
</dbReference>
<name>A0AAD5RBB3_PARTN</name>
<evidence type="ECO:0000256" key="1">
    <source>
        <dbReference type="SAM" id="MobiDB-lite"/>
    </source>
</evidence>
<keyword evidence="3" id="KW-1185">Reference proteome</keyword>
<gene>
    <name evidence="2" type="ORF">KIN20_035085</name>
</gene>
<protein>
    <submittedName>
        <fullName evidence="2">Uncharacterized protein</fullName>
    </submittedName>
</protein>
<evidence type="ECO:0000313" key="2">
    <source>
        <dbReference type="EMBL" id="KAJ1372813.1"/>
    </source>
</evidence>
<dbReference type="AlphaFoldDB" id="A0AAD5RBB3"/>
<proteinExistence type="predicted"/>
<feature type="region of interest" description="Disordered" evidence="1">
    <location>
        <begin position="1"/>
        <end position="56"/>
    </location>
</feature>
<comment type="caution">
    <text evidence="2">The sequence shown here is derived from an EMBL/GenBank/DDBJ whole genome shotgun (WGS) entry which is preliminary data.</text>
</comment>
<organism evidence="2 3">
    <name type="scientific">Parelaphostrongylus tenuis</name>
    <name type="common">Meningeal worm</name>
    <dbReference type="NCBI Taxonomy" id="148309"/>
    <lineage>
        <taxon>Eukaryota</taxon>
        <taxon>Metazoa</taxon>
        <taxon>Ecdysozoa</taxon>
        <taxon>Nematoda</taxon>
        <taxon>Chromadorea</taxon>
        <taxon>Rhabditida</taxon>
        <taxon>Rhabditina</taxon>
        <taxon>Rhabditomorpha</taxon>
        <taxon>Strongyloidea</taxon>
        <taxon>Metastrongylidae</taxon>
        <taxon>Parelaphostrongylus</taxon>
    </lineage>
</organism>
<accession>A0AAD5RBB3</accession>
<dbReference type="EMBL" id="JAHQIW010007191">
    <property type="protein sequence ID" value="KAJ1372813.1"/>
    <property type="molecule type" value="Genomic_DNA"/>
</dbReference>
<sequence>MDATQSVRMDSYQPVRMVDNQPTKTAPVEQKVAPSKETTSKKPTDGNEKSKHEKKS</sequence>
<feature type="compositionally biased region" description="Basic and acidic residues" evidence="1">
    <location>
        <begin position="38"/>
        <end position="56"/>
    </location>
</feature>
<evidence type="ECO:0000313" key="3">
    <source>
        <dbReference type="Proteomes" id="UP001196413"/>
    </source>
</evidence>